<dbReference type="Pfam" id="PF13558">
    <property type="entry name" value="SbcC_Walker_B"/>
    <property type="match status" value="1"/>
</dbReference>
<comment type="caution">
    <text evidence="3">The sequence shown here is derived from an EMBL/GenBank/DDBJ whole genome shotgun (WGS) entry which is preliminary data.</text>
</comment>
<dbReference type="AlphaFoldDB" id="A0A2T6AU29"/>
<name>A0A2T6AU29_9RHOB</name>
<dbReference type="SUPFAM" id="SSF52540">
    <property type="entry name" value="P-loop containing nucleoside triphosphate hydrolases"/>
    <property type="match status" value="1"/>
</dbReference>
<keyword evidence="3" id="KW-0540">Nuclease</keyword>
<evidence type="ECO:0000256" key="1">
    <source>
        <dbReference type="SAM" id="Coils"/>
    </source>
</evidence>
<keyword evidence="3" id="KW-0269">Exonuclease</keyword>
<feature type="coiled-coil region" evidence="1">
    <location>
        <begin position="374"/>
        <end position="422"/>
    </location>
</feature>
<proteinExistence type="predicted"/>
<evidence type="ECO:0000259" key="2">
    <source>
        <dbReference type="Pfam" id="PF13476"/>
    </source>
</evidence>
<dbReference type="Pfam" id="PF13476">
    <property type="entry name" value="AAA_23"/>
    <property type="match status" value="1"/>
</dbReference>
<dbReference type="PANTHER" id="PTHR32114">
    <property type="entry name" value="ABC TRANSPORTER ABCH.3"/>
    <property type="match status" value="1"/>
</dbReference>
<dbReference type="InterPro" id="IPR027417">
    <property type="entry name" value="P-loop_NTPase"/>
</dbReference>
<keyword evidence="4" id="KW-1185">Reference proteome</keyword>
<reference evidence="3 4" key="1">
    <citation type="submission" date="2018-04" db="EMBL/GenBank/DDBJ databases">
        <title>Genomic Encyclopedia of Archaeal and Bacterial Type Strains, Phase II (KMG-II): from individual species to whole genera.</title>
        <authorList>
            <person name="Goeker M."/>
        </authorList>
    </citation>
    <scope>NUCLEOTIDE SEQUENCE [LARGE SCALE GENOMIC DNA]</scope>
    <source>
        <strain evidence="3 4">DSM 21823</strain>
    </source>
</reference>
<dbReference type="Gene3D" id="3.40.50.300">
    <property type="entry name" value="P-loop containing nucleotide triphosphate hydrolases"/>
    <property type="match status" value="2"/>
</dbReference>
<feature type="coiled-coil region" evidence="1">
    <location>
        <begin position="976"/>
        <end position="1075"/>
    </location>
</feature>
<dbReference type="InterPro" id="IPR038729">
    <property type="entry name" value="Rad50/SbcC_AAA"/>
</dbReference>
<dbReference type="PANTHER" id="PTHR32114:SF2">
    <property type="entry name" value="ABC TRANSPORTER ABCH.3"/>
    <property type="match status" value="1"/>
</dbReference>
<sequence>MQILSISGENIASLAEPFAIRLNEGPLSSAGLFAITGETGAGKSSLLDAMCLALYGDCPRLSGAGTRESVEDVDGQELKSNDPRMALRRGASNGFARVVFRAVDGEDYAAEWMARRARGRLDGRLQAVERSVMRLSDKQVLATQTSIVNERIVELTGLTYDEFRRTVLLAQGDFDAFLVAKTGDRAAILEKVTGTEIYRAISRKVFERHAEARRSLDSLETRRGEHRLLSGDEREALSAQIGELRDLQTLDGKELQRISVEIAVYASRDEAHTKVTKARQRVATAQTALEDCAENQAWLREWEGARGLRGEIKEREIAVKALGDAAASRDDLIIKHDQQDALVKEVNVAVQTAKADHDAAEELFKKLGPDWTRATTLDGNMRTAEGELRDAEAKLADAAEQARQADAVSQDLERDKTALEAAVARESAPLEAVVGHETLLANWTMLEGRLQDRIEAATSLAAWLVEKADLTDSIAIDVKTKTTAQDAIRRADTTITAARERQDQVAGEREALRSANPSARLVRLSQAATDLRAVQGADREVGAARSVISGSERKIADARAQLAFAVAAKAIATTEVEAARQRVETLRRPVASAAAAVSVEAARLRQHLRDGEPCPVCQSLSHPVMEDSALAQLAAGLRLQLETEEKAYSAAMDALRNADGTAAEAEKISAEQTAIRPELDSRLAKAIEAFTEARGLLDGTALDNRLPREPGVGDVVYAQIVVTIGEWRKKLEQDRDRLEEVDRIHDDAARVIDAQGREIARLEAQIRDLDQRMAGSGSRIEKLSANIETARTAVEQIDTRVGTILAALGRDVEAFGEGAEDVLSELQRAVSDLTEAQRRLTDYRARLAELGPDIARAAAELAVARRAEADATAQRDARTKNLKALREERASLLGGEPTEVHRTRHNDARKDALLALQRVEATARREAIVLAGFESALAAARQTVGQAEIGAKTAEEALSAACAAAGLSFERVIALHAASDAEVTSLREQVQKAQTEKTEADGALKELESALIAIEEKGLPDKPRDELEARKDEVNAAVEKRAQEIGGLIEQQSADLQAQERLKGLETEIKEASATADTWLAINDAIGSASGDRFAQIAQAVTLGLLVERANLHLRDLKPRYQLEVAASDLALLVIDLDMAGDRRTTRSLSGGERFLVSLALALALSGMGTRRALAGTLFIDEGFGSLDSDSLDLAIDALERLQAEGRTVGVISHVQAMKDRIPVQVEVIKTGGGASEVRLKVA</sequence>
<dbReference type="GO" id="GO:0016887">
    <property type="term" value="F:ATP hydrolysis activity"/>
    <property type="evidence" value="ECO:0007669"/>
    <property type="project" value="InterPro"/>
</dbReference>
<organism evidence="3 4">
    <name type="scientific">Gemmobacter caeni</name>
    <dbReference type="NCBI Taxonomy" id="589035"/>
    <lineage>
        <taxon>Bacteria</taxon>
        <taxon>Pseudomonadati</taxon>
        <taxon>Pseudomonadota</taxon>
        <taxon>Alphaproteobacteria</taxon>
        <taxon>Rhodobacterales</taxon>
        <taxon>Paracoccaceae</taxon>
        <taxon>Gemmobacter</taxon>
    </lineage>
</organism>
<dbReference type="GO" id="GO:0004527">
    <property type="term" value="F:exonuclease activity"/>
    <property type="evidence" value="ECO:0007669"/>
    <property type="project" value="UniProtKB-KW"/>
</dbReference>
<dbReference type="RefSeq" id="WP_108129947.1">
    <property type="nucleotide sequence ID" value="NZ_QBKP01000013.1"/>
</dbReference>
<dbReference type="GO" id="GO:0006302">
    <property type="term" value="P:double-strand break repair"/>
    <property type="evidence" value="ECO:0007669"/>
    <property type="project" value="InterPro"/>
</dbReference>
<feature type="coiled-coil region" evidence="1">
    <location>
        <begin position="745"/>
        <end position="846"/>
    </location>
</feature>
<protein>
    <submittedName>
        <fullName evidence="3">Exonuclease SbcC</fullName>
    </submittedName>
</protein>
<accession>A0A2T6AU29</accession>
<feature type="domain" description="Rad50/SbcC-type AAA" evidence="2">
    <location>
        <begin position="6"/>
        <end position="200"/>
    </location>
</feature>
<dbReference type="Proteomes" id="UP000244224">
    <property type="component" value="Unassembled WGS sequence"/>
</dbReference>
<evidence type="ECO:0000313" key="3">
    <source>
        <dbReference type="EMBL" id="PTX47328.1"/>
    </source>
</evidence>
<gene>
    <name evidence="3" type="ORF">C8N34_11384</name>
</gene>
<keyword evidence="1" id="KW-0175">Coiled coil</keyword>
<evidence type="ECO:0000313" key="4">
    <source>
        <dbReference type="Proteomes" id="UP000244224"/>
    </source>
</evidence>
<dbReference type="EMBL" id="QBKP01000013">
    <property type="protein sequence ID" value="PTX47328.1"/>
    <property type="molecule type" value="Genomic_DNA"/>
</dbReference>
<dbReference type="Gene3D" id="1.10.287.1490">
    <property type="match status" value="1"/>
</dbReference>
<dbReference type="OrthoDB" id="9795626at2"/>
<keyword evidence="3" id="KW-0378">Hydrolase</keyword>